<protein>
    <recommendedName>
        <fullName evidence="11">Glycerol-3-phosphate dehydrogenase</fullName>
    </recommendedName>
</protein>
<dbReference type="Gene3D" id="3.50.50.60">
    <property type="entry name" value="FAD/NAD(P)-binding domain"/>
    <property type="match status" value="1"/>
</dbReference>
<accession>A0ABM8DKM5</accession>
<evidence type="ECO:0000259" key="7">
    <source>
        <dbReference type="Pfam" id="PF01266"/>
    </source>
</evidence>
<evidence type="ECO:0000256" key="6">
    <source>
        <dbReference type="ARBA" id="ARBA00023002"/>
    </source>
</evidence>
<dbReference type="Gene3D" id="3.30.9.10">
    <property type="entry name" value="D-Amino Acid Oxidase, subunit A, domain 2"/>
    <property type="match status" value="1"/>
</dbReference>
<dbReference type="PROSITE" id="PS00978">
    <property type="entry name" value="FAD_G3PDH_2"/>
    <property type="match status" value="1"/>
</dbReference>
<gene>
    <name evidence="9" type="ORF">BOFE_06170</name>
</gene>
<keyword evidence="6" id="KW-0560">Oxidoreductase</keyword>
<organism evidence="9 10">
    <name type="scientific">Candidatus Borrelia fainii</name>
    <dbReference type="NCBI Taxonomy" id="2518322"/>
    <lineage>
        <taxon>Bacteria</taxon>
        <taxon>Pseudomonadati</taxon>
        <taxon>Spirochaetota</taxon>
        <taxon>Spirochaetia</taxon>
        <taxon>Spirochaetales</taxon>
        <taxon>Borreliaceae</taxon>
        <taxon>Borrelia</taxon>
    </lineage>
</organism>
<dbReference type="Pfam" id="PF16901">
    <property type="entry name" value="DAO_C"/>
    <property type="match status" value="1"/>
</dbReference>
<dbReference type="InterPro" id="IPR036188">
    <property type="entry name" value="FAD/NAD-bd_sf"/>
</dbReference>
<reference evidence="9 10" key="1">
    <citation type="submission" date="2022-11" db="EMBL/GenBank/DDBJ databases">
        <title>Genome sequence of clinical isolate of the human pathogenic Borrelia fainii.</title>
        <authorList>
            <person name="Itokawa K."/>
            <person name="Sato K."/>
            <person name="Qiu Y."/>
        </authorList>
    </citation>
    <scope>NUCLEOTIDE SEQUENCE [LARGE SCALE GENOMIC DNA]</scope>
    <source>
        <strain evidence="9 10">Qtaro</strain>
    </source>
</reference>
<feature type="domain" description="FAD dependent oxidoreductase" evidence="7">
    <location>
        <begin position="15"/>
        <end position="159"/>
    </location>
</feature>
<evidence type="ECO:0008006" key="11">
    <source>
        <dbReference type="Google" id="ProtNLM"/>
    </source>
</evidence>
<evidence type="ECO:0000313" key="9">
    <source>
        <dbReference type="EMBL" id="BDU63077.1"/>
    </source>
</evidence>
<dbReference type="InterPro" id="IPR000447">
    <property type="entry name" value="G3P_DH_FAD-dep"/>
</dbReference>
<dbReference type="InterPro" id="IPR006076">
    <property type="entry name" value="FAD-dep_OxRdtase"/>
</dbReference>
<dbReference type="Pfam" id="PF01266">
    <property type="entry name" value="DAO"/>
    <property type="match status" value="1"/>
</dbReference>
<dbReference type="PANTHER" id="PTHR11985:SF35">
    <property type="entry name" value="ANAEROBIC GLYCEROL-3-PHOSPHATE DEHYDROGENASE SUBUNIT A"/>
    <property type="match status" value="1"/>
</dbReference>
<sequence>MRLIIQNPQNLSKKNGKISGAIIKDKMTGKQVIINSKCIINATGIFADEIRKLDDTNTANIIKPSQGTHLVIKKDKLHTEYAMLMPKTNDNRILFAVPWYDVIVCGTTDIAINKIEEEPKRLESEIEFIIKNMNNYLDIKITKNDILSVYSGIRPLIVDPKEKKNTSKISRNDKIFVSDSNLITIAGGKYTTYRKMAEKVFKRAIEENLIPDSTCITENFKLHGYIEREEALKIPKYFRAYGSDFEYLSQMENFNKKIHTDLPLNEAQITFAIEFEQAKTVEDILSRRTRSLLFNAKATIESTPKVAEIMMHKLGKSKKWKTEQIKKFKDIATKYLV</sequence>
<evidence type="ECO:0000256" key="5">
    <source>
        <dbReference type="ARBA" id="ARBA00022827"/>
    </source>
</evidence>
<evidence type="ECO:0000259" key="8">
    <source>
        <dbReference type="Pfam" id="PF16901"/>
    </source>
</evidence>
<feature type="domain" description="Alpha-glycerophosphate oxidase C-terminal" evidence="8">
    <location>
        <begin position="236"/>
        <end position="319"/>
    </location>
</feature>
<dbReference type="InterPro" id="IPR031656">
    <property type="entry name" value="DAO_C"/>
</dbReference>
<dbReference type="Proteomes" id="UP001317516">
    <property type="component" value="Chromosome"/>
</dbReference>
<comment type="cofactor">
    <cofactor evidence="1">
        <name>FAD</name>
        <dbReference type="ChEBI" id="CHEBI:57692"/>
    </cofactor>
</comment>
<comment type="similarity">
    <text evidence="2">Belongs to the FAD-dependent glycerol-3-phosphate dehydrogenase family.</text>
</comment>
<dbReference type="PANTHER" id="PTHR11985">
    <property type="entry name" value="GLYCEROL-3-PHOSPHATE DEHYDROGENASE"/>
    <property type="match status" value="1"/>
</dbReference>
<keyword evidence="4" id="KW-0319">Glycerol metabolism</keyword>
<dbReference type="EMBL" id="AP027070">
    <property type="protein sequence ID" value="BDU63077.1"/>
    <property type="molecule type" value="Genomic_DNA"/>
</dbReference>
<dbReference type="Gene3D" id="1.10.8.870">
    <property type="entry name" value="Alpha-glycerophosphate oxidase, cap domain"/>
    <property type="match status" value="1"/>
</dbReference>
<evidence type="ECO:0000256" key="1">
    <source>
        <dbReference type="ARBA" id="ARBA00001974"/>
    </source>
</evidence>
<proteinExistence type="inferred from homology"/>
<evidence type="ECO:0000256" key="2">
    <source>
        <dbReference type="ARBA" id="ARBA00007330"/>
    </source>
</evidence>
<keyword evidence="5" id="KW-0274">FAD</keyword>
<keyword evidence="3" id="KW-0285">Flavoprotein</keyword>
<evidence type="ECO:0000313" key="10">
    <source>
        <dbReference type="Proteomes" id="UP001317516"/>
    </source>
</evidence>
<evidence type="ECO:0000256" key="3">
    <source>
        <dbReference type="ARBA" id="ARBA00022630"/>
    </source>
</evidence>
<keyword evidence="10" id="KW-1185">Reference proteome</keyword>
<name>A0ABM8DKM5_9SPIR</name>
<dbReference type="InterPro" id="IPR038299">
    <property type="entry name" value="DAO_C_sf"/>
</dbReference>
<evidence type="ECO:0000256" key="4">
    <source>
        <dbReference type="ARBA" id="ARBA00022798"/>
    </source>
</evidence>